<dbReference type="Gene3D" id="1.20.5.190">
    <property type="match status" value="1"/>
</dbReference>
<dbReference type="RefSeq" id="XP_009842533.1">
    <property type="nucleotide sequence ID" value="XM_009844231.1"/>
</dbReference>
<dbReference type="Gene3D" id="2.40.10.10">
    <property type="entry name" value="Trypsin-like serine proteases"/>
    <property type="match status" value="1"/>
</dbReference>
<dbReference type="CDD" id="cd00063">
    <property type="entry name" value="FN3"/>
    <property type="match status" value="1"/>
</dbReference>
<proteinExistence type="predicted"/>
<dbReference type="InterPro" id="IPR043504">
    <property type="entry name" value="Peptidase_S1_PA_chymotrypsin"/>
</dbReference>
<dbReference type="OrthoDB" id="64552at2759"/>
<dbReference type="AlphaFoldDB" id="W4FKF9"/>
<organism evidence="4">
    <name type="scientific">Aphanomyces astaci</name>
    <name type="common">Crayfish plague agent</name>
    <dbReference type="NCBI Taxonomy" id="112090"/>
    <lineage>
        <taxon>Eukaryota</taxon>
        <taxon>Sar</taxon>
        <taxon>Stramenopiles</taxon>
        <taxon>Oomycota</taxon>
        <taxon>Saprolegniomycetes</taxon>
        <taxon>Saprolegniales</taxon>
        <taxon>Verrucalvaceae</taxon>
        <taxon>Aphanomyces</taxon>
    </lineage>
</organism>
<keyword evidence="1" id="KW-0843">Virulence</keyword>
<feature type="region of interest" description="Disordered" evidence="2">
    <location>
        <begin position="1"/>
        <end position="20"/>
    </location>
</feature>
<sequence>MDAARIRVGSRRQTSRGGKRLSSLLAQNGKIFKRSVLTPEMVMEEEKMAARMIQRMVRARVARNCFRRVLTEVYTKIYDKTTKQVRYVDNRTGVATETKPLLLLLMKCEGQEQIEPLRPDDAAIRIQHCVRSWRARLLLREMVRDLYQKHMDPKTMEYYYLNTQTKQVFYSKPVFLGDTDIELERFKYRHAACRLSTKANLIGNGVLVLFNRVHCILTDNFTLPDEETARFSRVQFNHCQGSIPFMIRLRSDLFFMTSTYTSYQLVADPTLDFSLCAIDADEFHIAAGDSVEPIKIAFNNRRMCCADDVLRHEEIEMVGHPHGKMAVVGRGHVDKFIPNMVKPKRLQYRNPMESGASGSPVFNFGGRLLGIHHHRSLREPAFDCTFLKPIVDFTREQITPPVPLLQSACLTHDMVNVYWQVPPQYKPWNGLKLEFVLEMCNRTRRGTQGYYDRFETIYTGPKATYTVHNLKPATKYAFRCRSAHFMDKSGWGAVMQVTTLPAATVAWELKYCTSIADAIAYMVKSNDALVHRQSILWVKERINNTRLSTPEDEVDPAILEWTNMEPQYIACNASAAIRESVDKFHHVDDHVLDCLDVLGQCCQYKTEFRDRMVRSFAWKSWSNVAHSYGQVTIPTFEWIAHLFPHFSSVAAVLEKAVGLLGHLVKDNEAGKEIFMTIQGIPMVLEVIEANIHAEGVVREACYLLAALCQNFRPAQQHMGVNLGIKVMSKVLTTFPYHPQVLYWACLTLGNVACDYEPNQARGQKYHIVECLVQSKITFILKLNALEDAIDKETKLMETMAATAIGEEVRNEMDLHEHRRRSLMDIYNFMQSENVLGVANYALEYMMNATQKDVQARTKQMATRIVVIRLGAAMAHWRRQADKVLQGHILRRFINGVMEQTLYAAFRTWEMSMRELRVEQSTLAYRTKQGLILDLRKSKRQDRYRLLVNSK</sequence>
<reference evidence="4" key="1">
    <citation type="submission" date="2013-12" db="EMBL/GenBank/DDBJ databases">
        <title>The Genome Sequence of Aphanomyces astaci APO3.</title>
        <authorList>
            <consortium name="The Broad Institute Genomics Platform"/>
            <person name="Russ C."/>
            <person name="Tyler B."/>
            <person name="van West P."/>
            <person name="Dieguez-Uribeondo J."/>
            <person name="Young S.K."/>
            <person name="Zeng Q."/>
            <person name="Gargeya S."/>
            <person name="Fitzgerald M."/>
            <person name="Abouelleil A."/>
            <person name="Alvarado L."/>
            <person name="Chapman S.B."/>
            <person name="Gainer-Dewar J."/>
            <person name="Goldberg J."/>
            <person name="Griggs A."/>
            <person name="Gujja S."/>
            <person name="Hansen M."/>
            <person name="Howarth C."/>
            <person name="Imamovic A."/>
            <person name="Ireland A."/>
            <person name="Larimer J."/>
            <person name="McCowan C."/>
            <person name="Murphy C."/>
            <person name="Pearson M."/>
            <person name="Poon T.W."/>
            <person name="Priest M."/>
            <person name="Roberts A."/>
            <person name="Saif S."/>
            <person name="Shea T."/>
            <person name="Sykes S."/>
            <person name="Wortman J."/>
            <person name="Nusbaum C."/>
            <person name="Birren B."/>
        </authorList>
    </citation>
    <scope>NUCLEOTIDE SEQUENCE [LARGE SCALE GENOMIC DNA]</scope>
    <source>
        <strain evidence="4">APO3</strain>
    </source>
</reference>
<dbReference type="GeneID" id="20817935"/>
<evidence type="ECO:0000259" key="3">
    <source>
        <dbReference type="PROSITE" id="PS50853"/>
    </source>
</evidence>
<dbReference type="InterPro" id="IPR009003">
    <property type="entry name" value="Peptidase_S1_PA"/>
</dbReference>
<dbReference type="EMBL" id="KI913190">
    <property type="protein sequence ID" value="ETV67965.1"/>
    <property type="molecule type" value="Genomic_DNA"/>
</dbReference>
<feature type="domain" description="Fibronectin type-III" evidence="3">
    <location>
        <begin position="400"/>
        <end position="502"/>
    </location>
</feature>
<evidence type="ECO:0000313" key="4">
    <source>
        <dbReference type="EMBL" id="ETV67965.1"/>
    </source>
</evidence>
<accession>W4FKF9</accession>
<name>W4FKF9_APHAT</name>
<dbReference type="Gene3D" id="2.60.40.10">
    <property type="entry name" value="Immunoglobulins"/>
    <property type="match status" value="1"/>
</dbReference>
<dbReference type="InterPro" id="IPR013783">
    <property type="entry name" value="Ig-like_fold"/>
</dbReference>
<dbReference type="SUPFAM" id="SSF49265">
    <property type="entry name" value="Fibronectin type III"/>
    <property type="match status" value="1"/>
</dbReference>
<dbReference type="InterPro" id="IPR011989">
    <property type="entry name" value="ARM-like"/>
</dbReference>
<dbReference type="SUPFAM" id="SSF48371">
    <property type="entry name" value="ARM repeat"/>
    <property type="match status" value="1"/>
</dbReference>
<feature type="compositionally biased region" description="Basic residues" evidence="2">
    <location>
        <begin position="8"/>
        <end position="19"/>
    </location>
</feature>
<dbReference type="Gene3D" id="1.25.10.10">
    <property type="entry name" value="Leucine-rich Repeat Variant"/>
    <property type="match status" value="1"/>
</dbReference>
<dbReference type="PROSITE" id="PS50853">
    <property type="entry name" value="FN3"/>
    <property type="match status" value="1"/>
</dbReference>
<evidence type="ECO:0000256" key="2">
    <source>
        <dbReference type="SAM" id="MobiDB-lite"/>
    </source>
</evidence>
<evidence type="ECO:0000256" key="1">
    <source>
        <dbReference type="ARBA" id="ARBA00023026"/>
    </source>
</evidence>
<dbReference type="VEuPathDB" id="FungiDB:H257_15939"/>
<dbReference type="InterPro" id="IPR016024">
    <property type="entry name" value="ARM-type_fold"/>
</dbReference>
<dbReference type="InterPro" id="IPR003961">
    <property type="entry name" value="FN3_dom"/>
</dbReference>
<protein>
    <recommendedName>
        <fullName evidence="3">Fibronectin type-III domain-containing protein</fullName>
    </recommendedName>
</protein>
<gene>
    <name evidence="4" type="ORF">H257_15939</name>
</gene>
<dbReference type="Pfam" id="PF13365">
    <property type="entry name" value="Trypsin_2"/>
    <property type="match status" value="1"/>
</dbReference>
<dbReference type="SUPFAM" id="SSF50494">
    <property type="entry name" value="Trypsin-like serine proteases"/>
    <property type="match status" value="1"/>
</dbReference>
<dbReference type="InterPro" id="IPR036116">
    <property type="entry name" value="FN3_sf"/>
</dbReference>
<dbReference type="PROSITE" id="PS50096">
    <property type="entry name" value="IQ"/>
    <property type="match status" value="2"/>
</dbReference>